<dbReference type="STRING" id="1173061.A0A0J9XDL7"/>
<comment type="caution">
    <text evidence="5">The sequence shown here is derived from an EMBL/GenBank/DDBJ whole genome shotgun (WGS) entry which is preliminary data.</text>
</comment>
<reference evidence="5" key="1">
    <citation type="submission" date="2014-03" db="EMBL/GenBank/DDBJ databases">
        <authorList>
            <person name="Casaregola S."/>
        </authorList>
    </citation>
    <scope>NUCLEOTIDE SEQUENCE [LARGE SCALE GENOMIC DNA]</scope>
    <source>
        <strain evidence="5">CLIB 918</strain>
    </source>
</reference>
<protein>
    <submittedName>
        <fullName evidence="5">Similar to Saccharomyces cerevisiae YGR159C NSR1 Nucleolar protein that binds nuclear localization sequences</fullName>
    </submittedName>
</protein>
<evidence type="ECO:0000313" key="6">
    <source>
        <dbReference type="Proteomes" id="UP000242525"/>
    </source>
</evidence>
<feature type="compositionally biased region" description="Basic and acidic residues" evidence="3">
    <location>
        <begin position="75"/>
        <end position="85"/>
    </location>
</feature>
<dbReference type="OrthoDB" id="439808at2759"/>
<feature type="compositionally biased region" description="Polar residues" evidence="3">
    <location>
        <begin position="401"/>
        <end position="411"/>
    </location>
</feature>
<proteinExistence type="predicted"/>
<dbReference type="InterPro" id="IPR035979">
    <property type="entry name" value="RBD_domain_sf"/>
</dbReference>
<evidence type="ECO:0000259" key="4">
    <source>
        <dbReference type="PROSITE" id="PS50102"/>
    </source>
</evidence>
<dbReference type="InterPro" id="IPR052462">
    <property type="entry name" value="SLIRP/GR-RBP-like"/>
</dbReference>
<feature type="compositionally biased region" description="Acidic residues" evidence="3">
    <location>
        <begin position="46"/>
        <end position="56"/>
    </location>
</feature>
<dbReference type="Proteomes" id="UP000242525">
    <property type="component" value="Unassembled WGS sequence"/>
</dbReference>
<dbReference type="PROSITE" id="PS50102">
    <property type="entry name" value="RRM"/>
    <property type="match status" value="2"/>
</dbReference>
<evidence type="ECO:0000313" key="5">
    <source>
        <dbReference type="EMBL" id="CDO55613.1"/>
    </source>
</evidence>
<sequence length="411" mass="43689">MGKTGSKVSKSDKKDVKTKSDKRAEVAAQKKKEESSSSSSSSSESESSDSDSSDSEDEKKSKSDSSDSSDSESEDEKKDDKKDSSDSSDSSDSEDEKKSKSDSSDSSDDEEEKKNSSDSSDSDSDSDSKKRKADDADEEDDIPKRAKLQAEAESAADEVHTVFVGSLSWNIDDDWLKREFEHIGGVVGARVITERDSGRSKGYGYVDFSSAELAQKAVDEMKGKEVDGRALNVDLSNAKRKAPFDRAAAFGDVPSNPSDTIFLGNLPFDCERDSIFEMFGNYGSVISVRLPTHPETEQLKGFGYVQMSSVDEAKAALEALNGHAINGRPVRLDFSTPRDNNNSGGRGGFGGRGGRGGRGGFGGRGGRGGFGDRGGRGGRGGFGDRGGRGGRGGFNRNSGGASSFQGKKTVF</sequence>
<dbReference type="EMBL" id="CCBN010000011">
    <property type="protein sequence ID" value="CDO55613.1"/>
    <property type="molecule type" value="Genomic_DNA"/>
</dbReference>
<accession>A0A0J9XDL7</accession>
<dbReference type="GO" id="GO:0003723">
    <property type="term" value="F:RNA binding"/>
    <property type="evidence" value="ECO:0007669"/>
    <property type="project" value="UniProtKB-UniRule"/>
</dbReference>
<evidence type="ECO:0000256" key="2">
    <source>
        <dbReference type="PROSITE-ProRule" id="PRU00176"/>
    </source>
</evidence>
<dbReference type="SMART" id="SM00360">
    <property type="entry name" value="RRM"/>
    <property type="match status" value="2"/>
</dbReference>
<feature type="compositionally biased region" description="Gly residues" evidence="3">
    <location>
        <begin position="344"/>
        <end position="393"/>
    </location>
</feature>
<dbReference type="InterPro" id="IPR000504">
    <property type="entry name" value="RRM_dom"/>
</dbReference>
<dbReference type="AlphaFoldDB" id="A0A0J9XDL7"/>
<feature type="compositionally biased region" description="Basic and acidic residues" evidence="3">
    <location>
        <begin position="9"/>
        <end position="35"/>
    </location>
</feature>
<dbReference type="SUPFAM" id="SSF54928">
    <property type="entry name" value="RNA-binding domain, RBD"/>
    <property type="match status" value="2"/>
</dbReference>
<dbReference type="Gene3D" id="3.30.70.330">
    <property type="match status" value="2"/>
</dbReference>
<feature type="domain" description="RRM" evidence="4">
    <location>
        <begin position="160"/>
        <end position="238"/>
    </location>
</feature>
<evidence type="ECO:0000256" key="1">
    <source>
        <dbReference type="ARBA" id="ARBA00022884"/>
    </source>
</evidence>
<feature type="compositionally biased region" description="Low complexity" evidence="3">
    <location>
        <begin position="36"/>
        <end position="45"/>
    </location>
</feature>
<dbReference type="Pfam" id="PF00076">
    <property type="entry name" value="RRM_1"/>
    <property type="match status" value="2"/>
</dbReference>
<feature type="domain" description="RRM" evidence="4">
    <location>
        <begin position="259"/>
        <end position="337"/>
    </location>
</feature>
<feature type="region of interest" description="Disordered" evidence="3">
    <location>
        <begin position="330"/>
        <end position="411"/>
    </location>
</feature>
<dbReference type="InterPro" id="IPR012677">
    <property type="entry name" value="Nucleotide-bd_a/b_plait_sf"/>
</dbReference>
<feature type="region of interest" description="Disordered" evidence="3">
    <location>
        <begin position="1"/>
        <end position="157"/>
    </location>
</feature>
<keyword evidence="1 2" id="KW-0694">RNA-binding</keyword>
<keyword evidence="6" id="KW-1185">Reference proteome</keyword>
<organism evidence="5 6">
    <name type="scientific">Geotrichum candidum</name>
    <name type="common">Oospora lactis</name>
    <name type="synonym">Dipodascus geotrichum</name>
    <dbReference type="NCBI Taxonomy" id="1173061"/>
    <lineage>
        <taxon>Eukaryota</taxon>
        <taxon>Fungi</taxon>
        <taxon>Dikarya</taxon>
        <taxon>Ascomycota</taxon>
        <taxon>Saccharomycotina</taxon>
        <taxon>Dipodascomycetes</taxon>
        <taxon>Dipodascales</taxon>
        <taxon>Dipodascaceae</taxon>
        <taxon>Geotrichum</taxon>
    </lineage>
</organism>
<evidence type="ECO:0000256" key="3">
    <source>
        <dbReference type="SAM" id="MobiDB-lite"/>
    </source>
</evidence>
<dbReference type="PANTHER" id="PTHR48027">
    <property type="entry name" value="HETEROGENEOUS NUCLEAR RIBONUCLEOPROTEIN 87F-RELATED"/>
    <property type="match status" value="1"/>
</dbReference>
<gene>
    <name evidence="5" type="ORF">BN980_GECA11s03816g</name>
</gene>
<name>A0A0J9XDL7_GEOCN</name>